<gene>
    <name evidence="5" type="ORF">N4264_17430</name>
</gene>
<dbReference type="CDD" id="cd01949">
    <property type="entry name" value="GGDEF"/>
    <property type="match status" value="1"/>
</dbReference>
<protein>
    <submittedName>
        <fullName evidence="5">EAL domain-containing protein</fullName>
    </submittedName>
</protein>
<name>A0ABY6BF87_9GAMM</name>
<dbReference type="PROSITE" id="PS50885">
    <property type="entry name" value="HAMP"/>
    <property type="match status" value="1"/>
</dbReference>
<dbReference type="Proteomes" id="UP001064632">
    <property type="component" value="Chromosome"/>
</dbReference>
<sequence length="677" mass="74071">MRLTRIVLLWTVLIGLALALIQIALDAHTQNAELDRSARQAMRALQHAAAEAVYEIDNDLAAQVLDGLSVYPGVYASTIVMKPDMVLAKRDGSPVTSRWRVVTDLLFDPQRSYLESLPNPRGGEPLGEMRMDIDTYVAGRIFLERSLITAGTALLWSALVGLVLLAVIYRFLTAPLMQLASALGRVSVANPESAAVPVSPRHQRDELGHVARTINGLFDAIRESLARRAEAEARASYLQQFDDLTGLANRQLFMTRLTHAIATAPTRGESLALLMLDLRAFRDLNQSHGSALGDAVLREVARRLESFCRGSLFVARLVDDKFAMLVHEGVTRDTVRALANRVLDDLALPMSLGHGHFVLTAWVGAALYPDDASSAEMLLQSAEAGLEMAKREGTDSVGFYDAIRDDETSTRQRLSLDLRRREVIDELELVFEPLVSAGDGQVTALEALLRWRHPEYGLLRPGSFIRLAEENGAIQVIGDWVLRHACAKAVAWRLTVRDNLRIAVNVSGAQLRHGHLDARIASVLEATGLPPQNLELEITETAIVDNIKMAAATLQRVRELGVGIVIDDFGTGHASLGYLKRLPVTKLKIDMSFVRDVLTDASDATIVRAIVGLGHNLGLVVAAEGVETAAQRRFLQDIGCDVLQGGLFGIGMRETEALAYATRWAGSTRELRVVPPR</sequence>
<reference evidence="5" key="1">
    <citation type="submission" date="2022-09" db="EMBL/GenBank/DDBJ databases">
        <title>Tahibacter sp. nov., isolated from a fresh water.</title>
        <authorList>
            <person name="Baek J.H."/>
            <person name="Lee J.K."/>
            <person name="Kim J.M."/>
            <person name="Jeon C.O."/>
        </authorList>
    </citation>
    <scope>NUCLEOTIDE SEQUENCE</scope>
    <source>
        <strain evidence="5">W38</strain>
    </source>
</reference>
<dbReference type="InterPro" id="IPR043128">
    <property type="entry name" value="Rev_trsase/Diguanyl_cyclase"/>
</dbReference>
<evidence type="ECO:0000259" key="4">
    <source>
        <dbReference type="PROSITE" id="PS50887"/>
    </source>
</evidence>
<organism evidence="5 6">
    <name type="scientific">Tahibacter amnicola</name>
    <dbReference type="NCBI Taxonomy" id="2976241"/>
    <lineage>
        <taxon>Bacteria</taxon>
        <taxon>Pseudomonadati</taxon>
        <taxon>Pseudomonadota</taxon>
        <taxon>Gammaproteobacteria</taxon>
        <taxon>Lysobacterales</taxon>
        <taxon>Rhodanobacteraceae</taxon>
        <taxon>Tahibacter</taxon>
    </lineage>
</organism>
<keyword evidence="1" id="KW-1133">Transmembrane helix</keyword>
<evidence type="ECO:0000313" key="6">
    <source>
        <dbReference type="Proteomes" id="UP001064632"/>
    </source>
</evidence>
<keyword evidence="1" id="KW-0472">Membrane</keyword>
<dbReference type="CDD" id="cd01948">
    <property type="entry name" value="EAL"/>
    <property type="match status" value="1"/>
</dbReference>
<dbReference type="InterPro" id="IPR000160">
    <property type="entry name" value="GGDEF_dom"/>
</dbReference>
<keyword evidence="6" id="KW-1185">Reference proteome</keyword>
<proteinExistence type="predicted"/>
<dbReference type="PROSITE" id="PS50887">
    <property type="entry name" value="GGDEF"/>
    <property type="match status" value="1"/>
</dbReference>
<dbReference type="RefSeq" id="WP_261693506.1">
    <property type="nucleotide sequence ID" value="NZ_CP104694.1"/>
</dbReference>
<feature type="domain" description="GGDEF" evidence="4">
    <location>
        <begin position="269"/>
        <end position="402"/>
    </location>
</feature>
<dbReference type="SUPFAM" id="SSF55073">
    <property type="entry name" value="Nucleotide cyclase"/>
    <property type="match status" value="1"/>
</dbReference>
<dbReference type="EMBL" id="CP104694">
    <property type="protein sequence ID" value="UXI66522.1"/>
    <property type="molecule type" value="Genomic_DNA"/>
</dbReference>
<dbReference type="SUPFAM" id="SSF141868">
    <property type="entry name" value="EAL domain-like"/>
    <property type="match status" value="1"/>
</dbReference>
<dbReference type="InterPro" id="IPR003660">
    <property type="entry name" value="HAMP_dom"/>
</dbReference>
<feature type="transmembrane region" description="Helical" evidence="1">
    <location>
        <begin position="153"/>
        <end position="172"/>
    </location>
</feature>
<dbReference type="Pfam" id="PF00990">
    <property type="entry name" value="GGDEF"/>
    <property type="match status" value="1"/>
</dbReference>
<dbReference type="PANTHER" id="PTHR44757:SF2">
    <property type="entry name" value="BIOFILM ARCHITECTURE MAINTENANCE PROTEIN MBAA"/>
    <property type="match status" value="1"/>
</dbReference>
<dbReference type="InterPro" id="IPR035919">
    <property type="entry name" value="EAL_sf"/>
</dbReference>
<feature type="domain" description="EAL" evidence="2">
    <location>
        <begin position="411"/>
        <end position="665"/>
    </location>
</feature>
<dbReference type="PROSITE" id="PS50883">
    <property type="entry name" value="EAL"/>
    <property type="match status" value="1"/>
</dbReference>
<dbReference type="InterPro" id="IPR052155">
    <property type="entry name" value="Biofilm_reg_signaling"/>
</dbReference>
<feature type="domain" description="HAMP" evidence="3">
    <location>
        <begin position="170"/>
        <end position="226"/>
    </location>
</feature>
<dbReference type="Gene3D" id="3.30.70.270">
    <property type="match status" value="1"/>
</dbReference>
<evidence type="ECO:0000259" key="3">
    <source>
        <dbReference type="PROSITE" id="PS50885"/>
    </source>
</evidence>
<accession>A0ABY6BF87</accession>
<dbReference type="SMART" id="SM00267">
    <property type="entry name" value="GGDEF"/>
    <property type="match status" value="1"/>
</dbReference>
<dbReference type="InterPro" id="IPR001633">
    <property type="entry name" value="EAL_dom"/>
</dbReference>
<dbReference type="SMART" id="SM00304">
    <property type="entry name" value="HAMP"/>
    <property type="match status" value="1"/>
</dbReference>
<dbReference type="Pfam" id="PF00563">
    <property type="entry name" value="EAL"/>
    <property type="match status" value="1"/>
</dbReference>
<dbReference type="NCBIfam" id="TIGR00254">
    <property type="entry name" value="GGDEF"/>
    <property type="match status" value="1"/>
</dbReference>
<keyword evidence="1" id="KW-0812">Transmembrane</keyword>
<dbReference type="SMART" id="SM00052">
    <property type="entry name" value="EAL"/>
    <property type="match status" value="1"/>
</dbReference>
<evidence type="ECO:0000313" key="5">
    <source>
        <dbReference type="EMBL" id="UXI66522.1"/>
    </source>
</evidence>
<dbReference type="Gene3D" id="6.10.340.10">
    <property type="match status" value="1"/>
</dbReference>
<evidence type="ECO:0000259" key="2">
    <source>
        <dbReference type="PROSITE" id="PS50883"/>
    </source>
</evidence>
<dbReference type="InterPro" id="IPR029787">
    <property type="entry name" value="Nucleotide_cyclase"/>
</dbReference>
<dbReference type="Gene3D" id="3.20.20.450">
    <property type="entry name" value="EAL domain"/>
    <property type="match status" value="1"/>
</dbReference>
<evidence type="ECO:0000256" key="1">
    <source>
        <dbReference type="SAM" id="Phobius"/>
    </source>
</evidence>
<dbReference type="PANTHER" id="PTHR44757">
    <property type="entry name" value="DIGUANYLATE CYCLASE DGCP"/>
    <property type="match status" value="1"/>
</dbReference>